<dbReference type="AlphaFoldDB" id="A0AA96WDC5"/>
<accession>A0AA96WDC5</accession>
<gene>
    <name evidence="1" type="ORF">HJG54_10165</name>
</gene>
<reference evidence="1" key="1">
    <citation type="submission" date="2020-05" db="EMBL/GenBank/DDBJ databases">
        <authorList>
            <person name="Zhu T."/>
            <person name="Keshari N."/>
            <person name="Lu X."/>
        </authorList>
    </citation>
    <scope>NUCLEOTIDE SEQUENCE</scope>
    <source>
        <strain evidence="1">NK1-12</strain>
    </source>
</reference>
<proteinExistence type="predicted"/>
<dbReference type="EMBL" id="CP053586">
    <property type="protein sequence ID" value="WNZ23183.1"/>
    <property type="molecule type" value="Genomic_DNA"/>
</dbReference>
<organism evidence="1">
    <name type="scientific">Leptolyngbya sp. NK1-12</name>
    <dbReference type="NCBI Taxonomy" id="2547451"/>
    <lineage>
        <taxon>Bacteria</taxon>
        <taxon>Bacillati</taxon>
        <taxon>Cyanobacteriota</taxon>
        <taxon>Cyanophyceae</taxon>
        <taxon>Leptolyngbyales</taxon>
        <taxon>Leptolyngbyaceae</taxon>
        <taxon>Leptolyngbya group</taxon>
        <taxon>Leptolyngbya</taxon>
    </lineage>
</organism>
<dbReference type="RefSeq" id="WP_316434783.1">
    <property type="nucleotide sequence ID" value="NZ_CP053586.1"/>
</dbReference>
<protein>
    <submittedName>
        <fullName evidence="1">Uncharacterized protein</fullName>
    </submittedName>
</protein>
<name>A0AA96WDC5_9CYAN</name>
<sequence length="51" mass="5549">MQIRDLSSKFRSSHWDHAAAAAVLLGQSTVQPILPVVWSQAAHLGQQIAAR</sequence>
<evidence type="ECO:0000313" key="1">
    <source>
        <dbReference type="EMBL" id="WNZ23183.1"/>
    </source>
</evidence>